<evidence type="ECO:0000256" key="4">
    <source>
        <dbReference type="ARBA" id="ARBA00022801"/>
    </source>
</evidence>
<feature type="domain" description="Beta-lactamase class A catalytic" evidence="8">
    <location>
        <begin position="60"/>
        <end position="276"/>
    </location>
</feature>
<name>A0AAE3LSP4_9RHOB</name>
<dbReference type="PRINTS" id="PR00118">
    <property type="entry name" value="BLACTAMASEA"/>
</dbReference>
<protein>
    <recommendedName>
        <fullName evidence="3 6">Beta-lactamase</fullName>
        <ecNumber evidence="3 6">3.5.2.6</ecNumber>
    </recommendedName>
</protein>
<organism evidence="9 10">
    <name type="scientific">Halocynthiibacter halioticoli</name>
    <dbReference type="NCBI Taxonomy" id="2986804"/>
    <lineage>
        <taxon>Bacteria</taxon>
        <taxon>Pseudomonadati</taxon>
        <taxon>Pseudomonadota</taxon>
        <taxon>Alphaproteobacteria</taxon>
        <taxon>Rhodobacterales</taxon>
        <taxon>Paracoccaceae</taxon>
        <taxon>Halocynthiibacter</taxon>
    </lineage>
</organism>
<proteinExistence type="inferred from homology"/>
<reference evidence="9" key="1">
    <citation type="submission" date="2022-10" db="EMBL/GenBank/DDBJ databases">
        <authorList>
            <person name="Yue Y."/>
        </authorList>
    </citation>
    <scope>NUCLEOTIDE SEQUENCE</scope>
    <source>
        <strain evidence="9">Z654</strain>
    </source>
</reference>
<dbReference type="GO" id="GO:0030655">
    <property type="term" value="P:beta-lactam antibiotic catabolic process"/>
    <property type="evidence" value="ECO:0007669"/>
    <property type="project" value="InterPro"/>
</dbReference>
<dbReference type="PANTHER" id="PTHR35333:SF3">
    <property type="entry name" value="BETA-LACTAMASE-TYPE TRANSPEPTIDASE FOLD CONTAINING PROTEIN"/>
    <property type="match status" value="1"/>
</dbReference>
<evidence type="ECO:0000256" key="2">
    <source>
        <dbReference type="ARBA" id="ARBA00009009"/>
    </source>
</evidence>
<accession>A0AAE3LSP4</accession>
<dbReference type="GO" id="GO:0008800">
    <property type="term" value="F:beta-lactamase activity"/>
    <property type="evidence" value="ECO:0007669"/>
    <property type="project" value="UniProtKB-UniRule"/>
</dbReference>
<evidence type="ECO:0000256" key="6">
    <source>
        <dbReference type="RuleBase" id="RU361140"/>
    </source>
</evidence>
<evidence type="ECO:0000256" key="5">
    <source>
        <dbReference type="ARBA" id="ARBA00023251"/>
    </source>
</evidence>
<dbReference type="PROSITE" id="PS00146">
    <property type="entry name" value="BETA_LACTAMASE_A"/>
    <property type="match status" value="1"/>
</dbReference>
<dbReference type="Pfam" id="PF13354">
    <property type="entry name" value="Beta-lactamase2"/>
    <property type="match status" value="1"/>
</dbReference>
<dbReference type="PANTHER" id="PTHR35333">
    <property type="entry name" value="BETA-LACTAMASE"/>
    <property type="match status" value="1"/>
</dbReference>
<dbReference type="GO" id="GO:0046677">
    <property type="term" value="P:response to antibiotic"/>
    <property type="evidence" value="ECO:0007669"/>
    <property type="project" value="UniProtKB-UniRule"/>
</dbReference>
<dbReference type="RefSeq" id="WP_263955032.1">
    <property type="nucleotide sequence ID" value="NZ_JAOYFC010000008.1"/>
</dbReference>
<feature type="signal peptide" evidence="7">
    <location>
        <begin position="1"/>
        <end position="20"/>
    </location>
</feature>
<dbReference type="InterPro" id="IPR012338">
    <property type="entry name" value="Beta-lactam/transpept-like"/>
</dbReference>
<comment type="catalytic activity">
    <reaction evidence="1 6">
        <text>a beta-lactam + H2O = a substituted beta-amino acid</text>
        <dbReference type="Rhea" id="RHEA:20401"/>
        <dbReference type="ChEBI" id="CHEBI:15377"/>
        <dbReference type="ChEBI" id="CHEBI:35627"/>
        <dbReference type="ChEBI" id="CHEBI:140347"/>
        <dbReference type="EC" id="3.5.2.6"/>
    </reaction>
</comment>
<keyword evidence="4 6" id="KW-0378">Hydrolase</keyword>
<evidence type="ECO:0000256" key="1">
    <source>
        <dbReference type="ARBA" id="ARBA00001526"/>
    </source>
</evidence>
<dbReference type="AlphaFoldDB" id="A0AAE3LSP4"/>
<evidence type="ECO:0000256" key="7">
    <source>
        <dbReference type="SAM" id="SignalP"/>
    </source>
</evidence>
<sequence length="313" mass="33908">MKTLSRRLFTAGAASLLASAATGRNASYGTREWQPRTYDDGLIPRFSFEVISLQVDGDLGVSVLDTETGRASGWDETSTYPLNSTFKFLLAGAVLQRVDRGQERLDRQIAVRSSDIVAWSPIAKEAVGGNMSLRSLCEAAMTRSDNAATNLLLRSVGGPEALTATLRNMGDPVTRIDRYETEMNDVPPGDLRDSSTPSQMLKTMETLLLGNILTARSKEQLAAWMIANTTGGARIRAGVPSGWTVGDRTGTGPRGETATIAAIYPPNRKPLLMTIYIRGSSRNRDAQESTHAELARIATTNVVLPPYDPYPND</sequence>
<evidence type="ECO:0000313" key="10">
    <source>
        <dbReference type="Proteomes" id="UP001208041"/>
    </source>
</evidence>
<evidence type="ECO:0000259" key="8">
    <source>
        <dbReference type="Pfam" id="PF13354"/>
    </source>
</evidence>
<dbReference type="SUPFAM" id="SSF56601">
    <property type="entry name" value="beta-lactamase/transpeptidase-like"/>
    <property type="match status" value="1"/>
</dbReference>
<dbReference type="Proteomes" id="UP001208041">
    <property type="component" value="Unassembled WGS sequence"/>
</dbReference>
<comment type="similarity">
    <text evidence="2 6">Belongs to the class-A beta-lactamase family.</text>
</comment>
<keyword evidence="5 6" id="KW-0046">Antibiotic resistance</keyword>
<keyword evidence="10" id="KW-1185">Reference proteome</keyword>
<dbReference type="InterPro" id="IPR000871">
    <property type="entry name" value="Beta-lactam_class-A"/>
</dbReference>
<feature type="chain" id="PRO_5042068987" description="Beta-lactamase" evidence="7">
    <location>
        <begin position="21"/>
        <end position="313"/>
    </location>
</feature>
<comment type="caution">
    <text evidence="9">The sequence shown here is derived from an EMBL/GenBank/DDBJ whole genome shotgun (WGS) entry which is preliminary data.</text>
</comment>
<keyword evidence="7" id="KW-0732">Signal</keyword>
<dbReference type="InterPro" id="IPR023650">
    <property type="entry name" value="Beta-lactam_class-A_AS"/>
</dbReference>
<dbReference type="EC" id="3.5.2.6" evidence="3 6"/>
<evidence type="ECO:0000256" key="3">
    <source>
        <dbReference type="ARBA" id="ARBA00012865"/>
    </source>
</evidence>
<gene>
    <name evidence="9" type="primary">bla</name>
    <name evidence="9" type="ORF">OH136_15990</name>
</gene>
<dbReference type="NCBIfam" id="NF033103">
    <property type="entry name" value="bla_class_A"/>
    <property type="match status" value="1"/>
</dbReference>
<dbReference type="InterPro" id="IPR045155">
    <property type="entry name" value="Beta-lactam_cat"/>
</dbReference>
<dbReference type="Gene3D" id="3.40.710.10">
    <property type="entry name" value="DD-peptidase/beta-lactamase superfamily"/>
    <property type="match status" value="1"/>
</dbReference>
<dbReference type="EMBL" id="JAOYFC010000008">
    <property type="protein sequence ID" value="MCV6826063.1"/>
    <property type="molecule type" value="Genomic_DNA"/>
</dbReference>
<evidence type="ECO:0000313" key="9">
    <source>
        <dbReference type="EMBL" id="MCV6826063.1"/>
    </source>
</evidence>